<feature type="transmembrane region" description="Helical" evidence="5">
    <location>
        <begin position="219"/>
        <end position="242"/>
    </location>
</feature>
<dbReference type="PANTHER" id="PTHR21706">
    <property type="entry name" value="TRANSMEMBRANE PROTEIN 65"/>
    <property type="match status" value="1"/>
</dbReference>
<organism evidence="6 7">
    <name type="scientific">Mesorhabditis belari</name>
    <dbReference type="NCBI Taxonomy" id="2138241"/>
    <lineage>
        <taxon>Eukaryota</taxon>
        <taxon>Metazoa</taxon>
        <taxon>Ecdysozoa</taxon>
        <taxon>Nematoda</taxon>
        <taxon>Chromadorea</taxon>
        <taxon>Rhabditida</taxon>
        <taxon>Rhabditina</taxon>
        <taxon>Rhabditomorpha</taxon>
        <taxon>Rhabditoidea</taxon>
        <taxon>Rhabditidae</taxon>
        <taxon>Mesorhabditinae</taxon>
        <taxon>Mesorhabditis</taxon>
    </lineage>
</organism>
<protein>
    <submittedName>
        <fullName evidence="7">Uncharacterized protein</fullName>
    </submittedName>
</protein>
<evidence type="ECO:0000256" key="5">
    <source>
        <dbReference type="SAM" id="Phobius"/>
    </source>
</evidence>
<evidence type="ECO:0000256" key="2">
    <source>
        <dbReference type="ARBA" id="ARBA00022692"/>
    </source>
</evidence>
<dbReference type="InterPro" id="IPR019537">
    <property type="entry name" value="TMEM65"/>
</dbReference>
<keyword evidence="6" id="KW-1185">Reference proteome</keyword>
<evidence type="ECO:0000256" key="4">
    <source>
        <dbReference type="ARBA" id="ARBA00023136"/>
    </source>
</evidence>
<evidence type="ECO:0000313" key="6">
    <source>
        <dbReference type="Proteomes" id="UP000887575"/>
    </source>
</evidence>
<reference evidence="7" key="1">
    <citation type="submission" date="2024-02" db="UniProtKB">
        <authorList>
            <consortium name="WormBaseParasite"/>
        </authorList>
    </citation>
    <scope>IDENTIFICATION</scope>
</reference>
<evidence type="ECO:0000313" key="7">
    <source>
        <dbReference type="WBParaSite" id="MBELARI_LOCUS18492"/>
    </source>
</evidence>
<dbReference type="WBParaSite" id="MBELARI_LOCUS18492">
    <property type="protein sequence ID" value="MBELARI_LOCUS18492"/>
    <property type="gene ID" value="MBELARI_LOCUS18492"/>
</dbReference>
<dbReference type="Proteomes" id="UP000887575">
    <property type="component" value="Unassembled WGS sequence"/>
</dbReference>
<feature type="transmembrane region" description="Helical" evidence="5">
    <location>
        <begin position="163"/>
        <end position="181"/>
    </location>
</feature>
<accession>A0AAF3EW97</accession>
<evidence type="ECO:0000256" key="1">
    <source>
        <dbReference type="ARBA" id="ARBA00004141"/>
    </source>
</evidence>
<proteinExistence type="predicted"/>
<name>A0AAF3EW97_9BILA</name>
<dbReference type="GO" id="GO:0016020">
    <property type="term" value="C:membrane"/>
    <property type="evidence" value="ECO:0007669"/>
    <property type="project" value="UniProtKB-SubCell"/>
</dbReference>
<feature type="transmembrane region" description="Helical" evidence="5">
    <location>
        <begin position="134"/>
        <end position="156"/>
    </location>
</feature>
<keyword evidence="4 5" id="KW-0472">Membrane</keyword>
<dbReference type="Pfam" id="PF10507">
    <property type="entry name" value="TMEM65"/>
    <property type="match status" value="1"/>
</dbReference>
<dbReference type="AlphaFoldDB" id="A0AAF3EW97"/>
<sequence>MTFTRFFTSSLRVLGRRSVWKIRRKLLVKLEATNERIKEALRGNDDLKTTIGASDIEWEREKIRIAKSRCLLDTHIFPRGIQDEKDAKNFATRLLPGEGKLIFDALRKITVDQYEEHKRLGNAEVHWEDMLRIWYIYFIPTTLFGFIDNTILICVGQEIDSHFGVMLGISILAAAGVSNIFSNLVGIGLPRVIEGWVQHVGLIRPILSTEQWNNRQVRFIVNLAKVCGILLGCTLGLFPLLFTNSVGRSQILEGSTFADPEVSADDEIEGVDAETVKKLRAAENFEKAVGHMQVRVRGQGGLYASALDDYALERGPNLHPVDKRM</sequence>
<keyword evidence="2 5" id="KW-0812">Transmembrane</keyword>
<keyword evidence="3 5" id="KW-1133">Transmembrane helix</keyword>
<dbReference type="PANTHER" id="PTHR21706:SF15">
    <property type="entry name" value="TRANSMEMBRANE PROTEIN 65"/>
    <property type="match status" value="1"/>
</dbReference>
<dbReference type="GO" id="GO:0005739">
    <property type="term" value="C:mitochondrion"/>
    <property type="evidence" value="ECO:0007669"/>
    <property type="project" value="TreeGrafter"/>
</dbReference>
<evidence type="ECO:0000256" key="3">
    <source>
        <dbReference type="ARBA" id="ARBA00022989"/>
    </source>
</evidence>
<comment type="subcellular location">
    <subcellularLocation>
        <location evidence="1">Membrane</location>
        <topology evidence="1">Multi-pass membrane protein</topology>
    </subcellularLocation>
</comment>